<evidence type="ECO:0000313" key="3">
    <source>
        <dbReference type="Proteomes" id="UP000749646"/>
    </source>
</evidence>
<dbReference type="AlphaFoldDB" id="A0A9P6SR70"/>
<proteinExistence type="predicted"/>
<dbReference type="OrthoDB" id="2437687at2759"/>
<keyword evidence="3" id="KW-1185">Reference proteome</keyword>
<comment type="caution">
    <text evidence="2">The sequence shown here is derived from an EMBL/GenBank/DDBJ whole genome shotgun (WGS) entry which is preliminary data.</text>
</comment>
<evidence type="ECO:0000313" key="2">
    <source>
        <dbReference type="EMBL" id="KAF9992379.1"/>
    </source>
</evidence>
<evidence type="ECO:0000256" key="1">
    <source>
        <dbReference type="SAM" id="MobiDB-lite"/>
    </source>
</evidence>
<organism evidence="2 3">
    <name type="scientific">Modicella reniformis</name>
    <dbReference type="NCBI Taxonomy" id="1440133"/>
    <lineage>
        <taxon>Eukaryota</taxon>
        <taxon>Fungi</taxon>
        <taxon>Fungi incertae sedis</taxon>
        <taxon>Mucoromycota</taxon>
        <taxon>Mortierellomycotina</taxon>
        <taxon>Mortierellomycetes</taxon>
        <taxon>Mortierellales</taxon>
        <taxon>Mortierellaceae</taxon>
        <taxon>Modicella</taxon>
    </lineage>
</organism>
<sequence length="219" mass="24619">CFQTFQQKQAVLHFDGAPSAQKSNEREHRATVMNKSIAALVENVDHITRSSGTDTEVEEEDEDPEKDIITARGSSLRMDMSGRGATFNQLPTEIRPVFCPTAGFGDVFQMFQETALVVLLWGTGANHPTRPFLEHKVCTSKEADRMAKNEYGELLKRLFIGDPDSIRDNRKKRQTTYGKRTTTIRSWQPKAVRVEKGKDQSTGYQSSIPEPFVHQGITG</sequence>
<dbReference type="EMBL" id="JAAAHW010002221">
    <property type="protein sequence ID" value="KAF9992379.1"/>
    <property type="molecule type" value="Genomic_DNA"/>
</dbReference>
<feature type="region of interest" description="Disordered" evidence="1">
    <location>
        <begin position="192"/>
        <end position="219"/>
    </location>
</feature>
<name>A0A9P6SR70_9FUNG</name>
<reference evidence="2" key="1">
    <citation type="journal article" date="2020" name="Fungal Divers.">
        <title>Resolving the Mortierellaceae phylogeny through synthesis of multi-gene phylogenetics and phylogenomics.</title>
        <authorList>
            <person name="Vandepol N."/>
            <person name="Liber J."/>
            <person name="Desiro A."/>
            <person name="Na H."/>
            <person name="Kennedy M."/>
            <person name="Barry K."/>
            <person name="Grigoriev I.V."/>
            <person name="Miller A.N."/>
            <person name="O'Donnell K."/>
            <person name="Stajich J.E."/>
            <person name="Bonito G."/>
        </authorList>
    </citation>
    <scope>NUCLEOTIDE SEQUENCE</scope>
    <source>
        <strain evidence="2">MES-2147</strain>
    </source>
</reference>
<dbReference type="Proteomes" id="UP000749646">
    <property type="component" value="Unassembled WGS sequence"/>
</dbReference>
<accession>A0A9P6SR70</accession>
<protein>
    <submittedName>
        <fullName evidence="2">Uncharacterized protein</fullName>
    </submittedName>
</protein>
<feature type="non-terminal residue" evidence="2">
    <location>
        <position position="1"/>
    </location>
</feature>
<gene>
    <name evidence="2" type="ORF">BGZ65_012307</name>
</gene>